<accession>A0A8W8P187</accession>
<evidence type="ECO:0000256" key="1">
    <source>
        <dbReference type="ARBA" id="ARBA00023172"/>
    </source>
</evidence>
<evidence type="ECO:0000313" key="3">
    <source>
        <dbReference type="EnsemblMetazoa" id="G8128.1:cds"/>
    </source>
</evidence>
<sequence>MPKRKATHAHVGPARGDRPKRKQATTPAPAEPPVPALGLTDEQLRHLAEEVASRIEPRIGAPSAGNTPSMVNIPTMDNIPANLSDPFEPEPGVSSSLAISLPLTLEATLFTAIFVTAFYGYFRIGELVQNSITDIGHAVQLEDITFGTDNKSVTINLKHSKTDQERSGAVVNIKSVDKHLCPVFSLRKFLRLRPKALGSLFCHVDGALVTRYQTASVFNQSLVRLGLDTQIYKLHSFRIGAATHAWSTGKGNEQIAQDGRWTSNCLFSVVAGNGGMKSHQLIRKVRTLLKYEEAPSMLVIHCGGNDIGQILKFVELRATIKRILDKLVVLLPNTILVWSQILPRLHWRGRLTIKP</sequence>
<dbReference type="InterPro" id="IPR052925">
    <property type="entry name" value="Phage_Integrase-like_Recomb"/>
</dbReference>
<keyword evidence="1" id="KW-0233">DNA recombination</keyword>
<evidence type="ECO:0000256" key="2">
    <source>
        <dbReference type="SAM" id="MobiDB-lite"/>
    </source>
</evidence>
<dbReference type="SUPFAM" id="SSF52266">
    <property type="entry name" value="SGNH hydrolase"/>
    <property type="match status" value="1"/>
</dbReference>
<dbReference type="AlphaFoldDB" id="A0A8W8P187"/>
<keyword evidence="4" id="KW-1185">Reference proteome</keyword>
<organism evidence="3 4">
    <name type="scientific">Magallana gigas</name>
    <name type="common">Pacific oyster</name>
    <name type="synonym">Crassostrea gigas</name>
    <dbReference type="NCBI Taxonomy" id="29159"/>
    <lineage>
        <taxon>Eukaryota</taxon>
        <taxon>Metazoa</taxon>
        <taxon>Spiralia</taxon>
        <taxon>Lophotrochozoa</taxon>
        <taxon>Mollusca</taxon>
        <taxon>Bivalvia</taxon>
        <taxon>Autobranchia</taxon>
        <taxon>Pteriomorphia</taxon>
        <taxon>Ostreida</taxon>
        <taxon>Ostreoidea</taxon>
        <taxon>Ostreidae</taxon>
        <taxon>Magallana</taxon>
    </lineage>
</organism>
<dbReference type="PANTHER" id="PTHR34605">
    <property type="entry name" value="PHAGE_INTEGRASE DOMAIN-CONTAINING PROTEIN"/>
    <property type="match status" value="1"/>
</dbReference>
<protein>
    <recommendedName>
        <fullName evidence="5">Tyr recombinase domain-containing protein</fullName>
    </recommendedName>
</protein>
<proteinExistence type="predicted"/>
<reference evidence="3" key="1">
    <citation type="submission" date="2022-08" db="UniProtKB">
        <authorList>
            <consortium name="EnsemblMetazoa"/>
        </authorList>
    </citation>
    <scope>IDENTIFICATION</scope>
    <source>
        <strain evidence="3">05x7-T-G4-1.051#20</strain>
    </source>
</reference>
<dbReference type="InterPro" id="IPR013762">
    <property type="entry name" value="Integrase-like_cat_sf"/>
</dbReference>
<dbReference type="PANTHER" id="PTHR34605:SF3">
    <property type="entry name" value="P CELL-TYPE AGGLUTINATION PROTEIN MAP4-LIKE-RELATED"/>
    <property type="match status" value="1"/>
</dbReference>
<evidence type="ECO:0000313" key="4">
    <source>
        <dbReference type="Proteomes" id="UP000005408"/>
    </source>
</evidence>
<dbReference type="Gene3D" id="1.10.443.10">
    <property type="entry name" value="Intergrase catalytic core"/>
    <property type="match status" value="1"/>
</dbReference>
<dbReference type="SUPFAM" id="SSF56349">
    <property type="entry name" value="DNA breaking-rejoining enzymes"/>
    <property type="match status" value="1"/>
</dbReference>
<dbReference type="InterPro" id="IPR011010">
    <property type="entry name" value="DNA_brk_join_enz"/>
</dbReference>
<feature type="region of interest" description="Disordered" evidence="2">
    <location>
        <begin position="1"/>
        <end position="39"/>
    </location>
</feature>
<dbReference type="EnsemblMetazoa" id="G8128.1">
    <property type="protein sequence ID" value="G8128.1:cds"/>
    <property type="gene ID" value="G8128"/>
</dbReference>
<dbReference type="GO" id="GO:0006310">
    <property type="term" value="P:DNA recombination"/>
    <property type="evidence" value="ECO:0007669"/>
    <property type="project" value="UniProtKB-KW"/>
</dbReference>
<evidence type="ECO:0008006" key="5">
    <source>
        <dbReference type="Google" id="ProtNLM"/>
    </source>
</evidence>
<dbReference type="GO" id="GO:0015074">
    <property type="term" value="P:DNA integration"/>
    <property type="evidence" value="ECO:0007669"/>
    <property type="project" value="InterPro"/>
</dbReference>
<dbReference type="GO" id="GO:0003677">
    <property type="term" value="F:DNA binding"/>
    <property type="evidence" value="ECO:0007669"/>
    <property type="project" value="InterPro"/>
</dbReference>
<name>A0A8W8P187_MAGGI</name>
<dbReference type="Proteomes" id="UP000005408">
    <property type="component" value="Unassembled WGS sequence"/>
</dbReference>